<protein>
    <submittedName>
        <fullName evidence="8">PTS fructose transporter subunit IIA</fullName>
    </submittedName>
</protein>
<dbReference type="GO" id="GO:0008982">
    <property type="term" value="F:protein-N(PI)-phosphohistidine-sugar phosphotransferase activity"/>
    <property type="evidence" value="ECO:0007669"/>
    <property type="project" value="InterPro"/>
</dbReference>
<dbReference type="NCBIfam" id="TIGR00848">
    <property type="entry name" value="fruA"/>
    <property type="match status" value="1"/>
</dbReference>
<dbReference type="CDD" id="cd00211">
    <property type="entry name" value="PTS_IIA_fru"/>
    <property type="match status" value="1"/>
</dbReference>
<dbReference type="GO" id="GO:0016020">
    <property type="term" value="C:membrane"/>
    <property type="evidence" value="ECO:0007669"/>
    <property type="project" value="InterPro"/>
</dbReference>
<dbReference type="InterPro" id="IPR004715">
    <property type="entry name" value="PTS_IIA_fruc"/>
</dbReference>
<evidence type="ECO:0000256" key="3">
    <source>
        <dbReference type="ARBA" id="ARBA00022553"/>
    </source>
</evidence>
<feature type="domain" description="PTS EIIA type-2" evidence="7">
    <location>
        <begin position="8"/>
        <end position="152"/>
    </location>
</feature>
<dbReference type="InterPro" id="IPR002178">
    <property type="entry name" value="PTS_EIIA_type-2_dom"/>
</dbReference>
<dbReference type="FunFam" id="3.40.930.10:FF:000009">
    <property type="entry name" value="PTS system, fructose specific IIABC component"/>
    <property type="match status" value="1"/>
</dbReference>
<evidence type="ECO:0000256" key="1">
    <source>
        <dbReference type="ARBA" id="ARBA00004496"/>
    </source>
</evidence>
<dbReference type="EMBL" id="CP026309">
    <property type="protein sequence ID" value="AUV83936.1"/>
    <property type="molecule type" value="Genomic_DNA"/>
</dbReference>
<dbReference type="GO" id="GO:0030295">
    <property type="term" value="F:protein kinase activator activity"/>
    <property type="evidence" value="ECO:0007669"/>
    <property type="project" value="TreeGrafter"/>
</dbReference>
<keyword evidence="3" id="KW-0597">Phosphoprotein</keyword>
<comment type="subcellular location">
    <subcellularLocation>
        <location evidence="1">Cytoplasm</location>
    </subcellularLocation>
</comment>
<evidence type="ECO:0000313" key="9">
    <source>
        <dbReference type="Proteomes" id="UP000236584"/>
    </source>
</evidence>
<evidence type="ECO:0000256" key="4">
    <source>
        <dbReference type="ARBA" id="ARBA00022597"/>
    </source>
</evidence>
<sequence length="155" mass="17064">MDPTDIDRLTPPELVTLEQPPASKRECIEFLLDVAVEAGRVDDREQALSDLLQREEEATTGVGFGIGIPHAKTSAVTRPSVVFARSEEGIDFDAMDDKPAHLLFMLIVPEEGGEEHLEILSSLSRALMHEEVRESLREAETVEAVRDTLKEAVSG</sequence>
<dbReference type="PANTHER" id="PTHR47738:SF1">
    <property type="entry name" value="NITROGEN REGULATORY PROTEIN"/>
    <property type="match status" value="1"/>
</dbReference>
<keyword evidence="2" id="KW-0813">Transport</keyword>
<dbReference type="InterPro" id="IPR051541">
    <property type="entry name" value="PTS_SugarTrans_NitroReg"/>
</dbReference>
<dbReference type="OrthoDB" id="177320at2157"/>
<dbReference type="Gene3D" id="3.40.930.10">
    <property type="entry name" value="Mannitol-specific EII, Chain A"/>
    <property type="match status" value="1"/>
</dbReference>
<dbReference type="GO" id="GO:0005737">
    <property type="term" value="C:cytoplasm"/>
    <property type="evidence" value="ECO:0007669"/>
    <property type="project" value="UniProtKB-SubCell"/>
</dbReference>
<proteinExistence type="predicted"/>
<keyword evidence="5" id="KW-0808">Transferase</keyword>
<dbReference type="AlphaFoldDB" id="A0A2I8VPV8"/>
<dbReference type="InterPro" id="IPR016152">
    <property type="entry name" value="PTrfase/Anion_transptr"/>
</dbReference>
<organism evidence="8 9">
    <name type="scientific">Salinigranum rubrum</name>
    <dbReference type="NCBI Taxonomy" id="755307"/>
    <lineage>
        <taxon>Archaea</taxon>
        <taxon>Methanobacteriati</taxon>
        <taxon>Methanobacteriota</taxon>
        <taxon>Stenosarchaea group</taxon>
        <taxon>Halobacteria</taxon>
        <taxon>Halobacteriales</taxon>
        <taxon>Haloferacaceae</taxon>
        <taxon>Salinigranum</taxon>
    </lineage>
</organism>
<dbReference type="KEGG" id="srub:C2R22_09120"/>
<keyword evidence="4" id="KW-0762">Sugar transport</keyword>
<evidence type="ECO:0000259" key="7">
    <source>
        <dbReference type="PROSITE" id="PS51094"/>
    </source>
</evidence>
<dbReference type="PROSITE" id="PS51094">
    <property type="entry name" value="PTS_EIIA_TYPE_2"/>
    <property type="match status" value="1"/>
</dbReference>
<evidence type="ECO:0000256" key="6">
    <source>
        <dbReference type="ARBA" id="ARBA00022683"/>
    </source>
</evidence>
<accession>A0A2I8VPV8</accession>
<name>A0A2I8VPV8_9EURY</name>
<keyword evidence="9" id="KW-1185">Reference proteome</keyword>
<keyword evidence="6" id="KW-0598">Phosphotransferase system</keyword>
<dbReference type="SUPFAM" id="SSF55804">
    <property type="entry name" value="Phoshotransferase/anion transport protein"/>
    <property type="match status" value="1"/>
</dbReference>
<gene>
    <name evidence="8" type="ORF">C2R22_09120</name>
</gene>
<dbReference type="Proteomes" id="UP000236584">
    <property type="component" value="Chromosome"/>
</dbReference>
<dbReference type="PANTHER" id="PTHR47738">
    <property type="entry name" value="PTS SYSTEM FRUCTOSE-LIKE EIIA COMPONENT-RELATED"/>
    <property type="match status" value="1"/>
</dbReference>
<dbReference type="GO" id="GO:0009401">
    <property type="term" value="P:phosphoenolpyruvate-dependent sugar phosphotransferase system"/>
    <property type="evidence" value="ECO:0007669"/>
    <property type="project" value="UniProtKB-KW"/>
</dbReference>
<dbReference type="Pfam" id="PF00359">
    <property type="entry name" value="PTS_EIIA_2"/>
    <property type="match status" value="1"/>
</dbReference>
<evidence type="ECO:0000256" key="2">
    <source>
        <dbReference type="ARBA" id="ARBA00022448"/>
    </source>
</evidence>
<reference evidence="8 9" key="1">
    <citation type="submission" date="2018-01" db="EMBL/GenBank/DDBJ databases">
        <title>Complete genome sequence of Salinigranum rubrum GX10T, an extremely halophilic archaeon isolated from a marine solar saltern.</title>
        <authorList>
            <person name="Han S."/>
        </authorList>
    </citation>
    <scope>NUCLEOTIDE SEQUENCE [LARGE SCALE GENOMIC DNA]</scope>
    <source>
        <strain evidence="8 9">GX10</strain>
    </source>
</reference>
<evidence type="ECO:0000256" key="5">
    <source>
        <dbReference type="ARBA" id="ARBA00022679"/>
    </source>
</evidence>
<evidence type="ECO:0000313" key="8">
    <source>
        <dbReference type="EMBL" id="AUV83936.1"/>
    </source>
</evidence>